<dbReference type="GO" id="GO:0008033">
    <property type="term" value="P:tRNA processing"/>
    <property type="evidence" value="ECO:0007669"/>
    <property type="project" value="UniProtKB-KW"/>
</dbReference>
<name>A0A2V3IZL0_9FLOR</name>
<dbReference type="AlphaFoldDB" id="A0A2V3IZL0"/>
<dbReference type="GO" id="GO:0005524">
    <property type="term" value="F:ATP binding"/>
    <property type="evidence" value="ECO:0007669"/>
    <property type="project" value="UniProtKB-KW"/>
</dbReference>
<evidence type="ECO:0000313" key="8">
    <source>
        <dbReference type="EMBL" id="PXF47578.1"/>
    </source>
</evidence>
<dbReference type="HAMAP" id="MF_01161">
    <property type="entry name" value="tRNA_Ile_lys_synt"/>
    <property type="match status" value="1"/>
</dbReference>
<dbReference type="NCBIfam" id="TIGR02432">
    <property type="entry name" value="lysidine_TilS_N"/>
    <property type="match status" value="1"/>
</dbReference>
<keyword evidence="2" id="KW-0436">Ligase</keyword>
<dbReference type="CDD" id="cd01992">
    <property type="entry name" value="TilS_N"/>
    <property type="match status" value="1"/>
</dbReference>
<keyword evidence="4" id="KW-0547">Nucleotide-binding</keyword>
<evidence type="ECO:0000259" key="7">
    <source>
        <dbReference type="Pfam" id="PF01171"/>
    </source>
</evidence>
<dbReference type="SUPFAM" id="SSF52402">
    <property type="entry name" value="Adenine nucleotide alpha hydrolases-like"/>
    <property type="match status" value="1"/>
</dbReference>
<dbReference type="Gene3D" id="1.20.59.20">
    <property type="match status" value="1"/>
</dbReference>
<dbReference type="Proteomes" id="UP000247409">
    <property type="component" value="Unassembled WGS sequence"/>
</dbReference>
<dbReference type="GO" id="GO:0032267">
    <property type="term" value="F:tRNA(Ile)-lysidine synthase activity"/>
    <property type="evidence" value="ECO:0007669"/>
    <property type="project" value="UniProtKB-EC"/>
</dbReference>
<evidence type="ECO:0000256" key="3">
    <source>
        <dbReference type="ARBA" id="ARBA00022694"/>
    </source>
</evidence>
<evidence type="ECO:0000256" key="4">
    <source>
        <dbReference type="ARBA" id="ARBA00022741"/>
    </source>
</evidence>
<keyword evidence="3" id="KW-0819">tRNA processing</keyword>
<comment type="catalytic activity">
    <reaction evidence="6">
        <text>cytidine(34) in tRNA(Ile2) + L-lysine + ATP = lysidine(34) in tRNA(Ile2) + AMP + diphosphate + H(+)</text>
        <dbReference type="Rhea" id="RHEA:43744"/>
        <dbReference type="Rhea" id="RHEA-COMP:10625"/>
        <dbReference type="Rhea" id="RHEA-COMP:10670"/>
        <dbReference type="ChEBI" id="CHEBI:15378"/>
        <dbReference type="ChEBI" id="CHEBI:30616"/>
        <dbReference type="ChEBI" id="CHEBI:32551"/>
        <dbReference type="ChEBI" id="CHEBI:33019"/>
        <dbReference type="ChEBI" id="CHEBI:82748"/>
        <dbReference type="ChEBI" id="CHEBI:83665"/>
        <dbReference type="ChEBI" id="CHEBI:456215"/>
        <dbReference type="EC" id="6.3.4.19"/>
    </reaction>
</comment>
<proteinExistence type="inferred from homology"/>
<accession>A0A2V3IZL0</accession>
<dbReference type="Pfam" id="PF01171">
    <property type="entry name" value="ATP_bind_3"/>
    <property type="match status" value="1"/>
</dbReference>
<sequence length="356" mass="39727">MLFSAITQRLRRTLECRNLLPYDRRVLIAVSGGQDSLSLAEAFRYLHAKRPWNTLELAHCDHKWPADHGNPEHVACYARHANLPLHIIPAKRPVPLSENAAREWRYESLGSLAEEQGFTDVLTAHTATDLAETVIFNLSNGSGADGLSSLSWSRALSPSVSLVRPFLNVTRAETHTICVERHIPVWRDVYNDDPRYARNRIRSCVFPALRKTLHPQVEQNLSQSAHLLRDDAACLRAMAEFVLGRAVYVTKDGTSESQMRINRQLVLAEHRAVQRRVIRMALERYLGLGHRGATFSQVEAVCHLLEAPVGKSSPSLTRQAQATVISDKLISIDIPCVSALASDSFWSGKGFPMEAG</sequence>
<evidence type="ECO:0000256" key="1">
    <source>
        <dbReference type="ARBA" id="ARBA00013267"/>
    </source>
</evidence>
<keyword evidence="9" id="KW-1185">Reference proteome</keyword>
<dbReference type="EC" id="6.3.4.19" evidence="1"/>
<reference evidence="8 9" key="1">
    <citation type="journal article" date="2018" name="Mol. Biol. Evol.">
        <title>Analysis of the draft genome of the red seaweed Gracilariopsis chorda provides insights into genome size evolution in Rhodophyta.</title>
        <authorList>
            <person name="Lee J."/>
            <person name="Yang E.C."/>
            <person name="Graf L."/>
            <person name="Yang J.H."/>
            <person name="Qiu H."/>
            <person name="Zel Zion U."/>
            <person name="Chan C.X."/>
            <person name="Stephens T.G."/>
            <person name="Weber A.P.M."/>
            <person name="Boo G.H."/>
            <person name="Boo S.M."/>
            <person name="Kim K.M."/>
            <person name="Shin Y."/>
            <person name="Jung M."/>
            <person name="Lee S.J."/>
            <person name="Yim H.S."/>
            <person name="Lee J.H."/>
            <person name="Bhattacharya D."/>
            <person name="Yoon H.S."/>
        </authorList>
    </citation>
    <scope>NUCLEOTIDE SEQUENCE [LARGE SCALE GENOMIC DNA]</scope>
    <source>
        <strain evidence="8 9">SKKU-2015</strain>
        <tissue evidence="8">Whole body</tissue>
    </source>
</reference>
<dbReference type="InterPro" id="IPR012094">
    <property type="entry name" value="tRNA_Ile_lys_synt"/>
</dbReference>
<dbReference type="InterPro" id="IPR011063">
    <property type="entry name" value="TilS/TtcA_N"/>
</dbReference>
<evidence type="ECO:0000313" key="9">
    <source>
        <dbReference type="Proteomes" id="UP000247409"/>
    </source>
</evidence>
<comment type="caution">
    <text evidence="8">The sequence shown here is derived from an EMBL/GenBank/DDBJ whole genome shotgun (WGS) entry which is preliminary data.</text>
</comment>
<organism evidence="8 9">
    <name type="scientific">Gracilariopsis chorda</name>
    <dbReference type="NCBI Taxonomy" id="448386"/>
    <lineage>
        <taxon>Eukaryota</taxon>
        <taxon>Rhodophyta</taxon>
        <taxon>Florideophyceae</taxon>
        <taxon>Rhodymeniophycidae</taxon>
        <taxon>Gracilariales</taxon>
        <taxon>Gracilariaceae</taxon>
        <taxon>Gracilariopsis</taxon>
    </lineage>
</organism>
<protein>
    <recommendedName>
        <fullName evidence="1">tRNA(Ile)-lysidine synthetase</fullName>
        <ecNumber evidence="1">6.3.4.19</ecNumber>
    </recommendedName>
</protein>
<dbReference type="EMBL" id="NBIV01000023">
    <property type="protein sequence ID" value="PXF47578.1"/>
    <property type="molecule type" value="Genomic_DNA"/>
</dbReference>
<evidence type="ECO:0000256" key="6">
    <source>
        <dbReference type="ARBA" id="ARBA00048539"/>
    </source>
</evidence>
<evidence type="ECO:0000256" key="5">
    <source>
        <dbReference type="ARBA" id="ARBA00022840"/>
    </source>
</evidence>
<dbReference type="PANTHER" id="PTHR43033">
    <property type="entry name" value="TRNA(ILE)-LYSIDINE SYNTHASE-RELATED"/>
    <property type="match status" value="1"/>
</dbReference>
<dbReference type="InterPro" id="IPR014729">
    <property type="entry name" value="Rossmann-like_a/b/a_fold"/>
</dbReference>
<evidence type="ECO:0000256" key="2">
    <source>
        <dbReference type="ARBA" id="ARBA00022598"/>
    </source>
</evidence>
<keyword evidence="5" id="KW-0067">ATP-binding</keyword>
<gene>
    <name evidence="8" type="ORF">BWQ96_02722</name>
</gene>
<dbReference type="SUPFAM" id="SSF82829">
    <property type="entry name" value="MesJ substrate recognition domain-like"/>
    <property type="match status" value="1"/>
</dbReference>
<dbReference type="Gene3D" id="3.40.50.620">
    <property type="entry name" value="HUPs"/>
    <property type="match status" value="1"/>
</dbReference>
<feature type="domain" description="tRNA(Ile)-lysidine/2-thiocytidine synthase N-terminal" evidence="7">
    <location>
        <begin position="26"/>
        <end position="203"/>
    </location>
</feature>
<dbReference type="PANTHER" id="PTHR43033:SF1">
    <property type="entry name" value="TRNA(ILE)-LYSIDINE SYNTHASE-RELATED"/>
    <property type="match status" value="1"/>
</dbReference>
<dbReference type="OrthoDB" id="434144at2759"/>
<dbReference type="InterPro" id="IPR012795">
    <property type="entry name" value="tRNA_Ile_lys_synt_N"/>
</dbReference>